<evidence type="ECO:0000313" key="3">
    <source>
        <dbReference type="Proteomes" id="UP000034502"/>
    </source>
</evidence>
<accession>A0A0G1S3Q9</accession>
<organism evidence="2 3">
    <name type="scientific">Candidatus Amesbacteria bacterium GW2011_GWC1_47_15</name>
    <dbReference type="NCBI Taxonomy" id="1618364"/>
    <lineage>
        <taxon>Bacteria</taxon>
        <taxon>Candidatus Amesiibacteriota</taxon>
    </lineage>
</organism>
<keyword evidence="1" id="KW-0812">Transmembrane</keyword>
<dbReference type="EMBL" id="LCNU01000013">
    <property type="protein sequence ID" value="KKU64099.1"/>
    <property type="molecule type" value="Genomic_DNA"/>
</dbReference>
<keyword evidence="1" id="KW-0472">Membrane</keyword>
<name>A0A0G1S3Q9_9BACT</name>
<comment type="caution">
    <text evidence="2">The sequence shown here is derived from an EMBL/GenBank/DDBJ whole genome shotgun (WGS) entry which is preliminary data.</text>
</comment>
<gene>
    <name evidence="2" type="ORF">UX86_C0013G0026</name>
</gene>
<evidence type="ECO:0000256" key="1">
    <source>
        <dbReference type="SAM" id="Phobius"/>
    </source>
</evidence>
<reference evidence="2 3" key="1">
    <citation type="journal article" date="2015" name="Nature">
        <title>rRNA introns, odd ribosomes, and small enigmatic genomes across a large radiation of phyla.</title>
        <authorList>
            <person name="Brown C.T."/>
            <person name="Hug L.A."/>
            <person name="Thomas B.C."/>
            <person name="Sharon I."/>
            <person name="Castelle C.J."/>
            <person name="Singh A."/>
            <person name="Wilkins M.J."/>
            <person name="Williams K.H."/>
            <person name="Banfield J.F."/>
        </authorList>
    </citation>
    <scope>NUCLEOTIDE SEQUENCE [LARGE SCALE GENOMIC DNA]</scope>
</reference>
<keyword evidence="1" id="KW-1133">Transmembrane helix</keyword>
<sequence>MDKKIIAGFVLIVAIVLGGGIFLATRKTGTAAGITTEAGNEPEVLSSTGIHWHPKLEIYVKGEKIPLESDIGRKNSEQPIHTHDEDFLDGVIHLEFNGRVTPDQVLLGRFFDIWEKKFDWSEGKVIMTVNGEENTELKNYVMRHEDEIVLKFE</sequence>
<feature type="transmembrane region" description="Helical" evidence="1">
    <location>
        <begin position="6"/>
        <end position="24"/>
    </location>
</feature>
<proteinExistence type="predicted"/>
<evidence type="ECO:0000313" key="2">
    <source>
        <dbReference type="EMBL" id="KKU64099.1"/>
    </source>
</evidence>
<dbReference type="AlphaFoldDB" id="A0A0G1S3Q9"/>
<dbReference type="Proteomes" id="UP000034502">
    <property type="component" value="Unassembled WGS sequence"/>
</dbReference>
<protein>
    <submittedName>
        <fullName evidence="2">Uncharacterized protein</fullName>
    </submittedName>
</protein>